<comment type="caution">
    <text evidence="11">The sequence shown here is derived from an EMBL/GenBank/DDBJ whole genome shotgun (WGS) entry which is preliminary data.</text>
</comment>
<evidence type="ECO:0000256" key="1">
    <source>
        <dbReference type="ARBA" id="ARBA00004651"/>
    </source>
</evidence>
<feature type="domain" description="MotA/TolQ/ExbB proton channel" evidence="10">
    <location>
        <begin position="329"/>
        <end position="436"/>
    </location>
</feature>
<dbReference type="InterPro" id="IPR002898">
    <property type="entry name" value="MotA_ExbB_proton_chnl"/>
</dbReference>
<evidence type="ECO:0000256" key="2">
    <source>
        <dbReference type="ARBA" id="ARBA00022475"/>
    </source>
</evidence>
<evidence type="ECO:0000256" key="7">
    <source>
        <dbReference type="SAM" id="MobiDB-lite"/>
    </source>
</evidence>
<evidence type="ECO:0000256" key="4">
    <source>
        <dbReference type="ARBA" id="ARBA00022989"/>
    </source>
</evidence>
<comment type="subcellular location">
    <subcellularLocation>
        <location evidence="1">Cell membrane</location>
        <topology evidence="1">Multi-pass membrane protein</topology>
    </subcellularLocation>
    <subcellularLocation>
        <location evidence="6">Membrane</location>
        <topology evidence="6">Multi-pass membrane protein</topology>
    </subcellularLocation>
</comment>
<feature type="signal peptide" evidence="9">
    <location>
        <begin position="1"/>
        <end position="19"/>
    </location>
</feature>
<dbReference type="Pfam" id="PF01618">
    <property type="entry name" value="MotA_ExbB"/>
    <property type="match status" value="1"/>
</dbReference>
<keyword evidence="6" id="KW-0653">Protein transport</keyword>
<keyword evidence="6" id="KW-0813">Transport</keyword>
<name>A0ABS7X192_9GAMM</name>
<dbReference type="Proteomes" id="UP001319883">
    <property type="component" value="Unassembled WGS sequence"/>
</dbReference>
<keyword evidence="12" id="KW-1185">Reference proteome</keyword>
<evidence type="ECO:0000256" key="3">
    <source>
        <dbReference type="ARBA" id="ARBA00022692"/>
    </source>
</evidence>
<organism evidence="11 12">
    <name type="scientific">Modicisalibacter tunisiensis</name>
    <dbReference type="NCBI Taxonomy" id="390637"/>
    <lineage>
        <taxon>Bacteria</taxon>
        <taxon>Pseudomonadati</taxon>
        <taxon>Pseudomonadota</taxon>
        <taxon>Gammaproteobacteria</taxon>
        <taxon>Oceanospirillales</taxon>
        <taxon>Halomonadaceae</taxon>
        <taxon>Modicisalibacter</taxon>
    </lineage>
</organism>
<keyword evidence="2" id="KW-1003">Cell membrane</keyword>
<reference evidence="11 12" key="1">
    <citation type="submission" date="2021-05" db="EMBL/GenBank/DDBJ databases">
        <title>Petroleum and Energy Research Collection (APPE): ex situ preservation of microbial diversity associated with the oil industry and exploitation of its biotechnological potential.</title>
        <authorList>
            <person name="Paixao C.T.M."/>
            <person name="Gomes M.B."/>
            <person name="Oliveira V.M."/>
        </authorList>
    </citation>
    <scope>NUCLEOTIDE SEQUENCE [LARGE SCALE GENOMIC DNA]</scope>
    <source>
        <strain evidence="11 12">LIT2</strain>
    </source>
</reference>
<feature type="compositionally biased region" description="Basic and acidic residues" evidence="7">
    <location>
        <begin position="85"/>
        <end position="105"/>
    </location>
</feature>
<evidence type="ECO:0000256" key="5">
    <source>
        <dbReference type="ARBA" id="ARBA00023136"/>
    </source>
</evidence>
<feature type="transmembrane region" description="Helical" evidence="8">
    <location>
        <begin position="402"/>
        <end position="422"/>
    </location>
</feature>
<dbReference type="EMBL" id="JAGXFD010000001">
    <property type="protein sequence ID" value="MBZ9568670.1"/>
    <property type="molecule type" value="Genomic_DNA"/>
</dbReference>
<keyword evidence="4 8" id="KW-1133">Transmembrane helix</keyword>
<evidence type="ECO:0000313" key="12">
    <source>
        <dbReference type="Proteomes" id="UP001319883"/>
    </source>
</evidence>
<keyword evidence="5 8" id="KW-0472">Membrane</keyword>
<comment type="similarity">
    <text evidence="6">Belongs to the exbB/tolQ family.</text>
</comment>
<evidence type="ECO:0000256" key="6">
    <source>
        <dbReference type="RuleBase" id="RU004057"/>
    </source>
</evidence>
<sequence length="464" mass="49862">MLFALAGLSLSVLVLPALAQSQQGGTGTSGDAARSSMVQILEDFRADSQAAEARDRRRLGELLDDRQALDEALAEARARLKAAQQRRDTLEGRRDDQQKRLDALRRQAQSRTGGLDGLEDVIRQRIGELRDDLGDGWLTVGGDARLPERPDDEALLDLDRLAALGDSLAHLTAESGRAVRFEAPVAGRDGAVAPREVMRLGAFAAFSDGQLLRSPGDDGTLTMLEHTPGSVSDTLRAFQQGESDRVAIDPTQGEVLKALSRRPSLWQRFQQGGYVGYVIVGLGSLGLLVALVQYIYLLQVSLRLRRQLRDIAALRDDNPLGRVLQRFRALGEGYVPEALEARLDEALLAEQPRLERGQPLVKLLAAVAPLLGLLGTVTGMIVTFQSITVFGTGDPQLMAGGISQALVTTVLGLITAVPLLFAQTALSSRSRTLIGVLEGRASAVLAEHLESRQAIGESGHVATD</sequence>
<feature type="transmembrane region" description="Helical" evidence="8">
    <location>
        <begin position="363"/>
        <end position="382"/>
    </location>
</feature>
<evidence type="ECO:0000259" key="10">
    <source>
        <dbReference type="Pfam" id="PF01618"/>
    </source>
</evidence>
<dbReference type="PIRSF" id="PIRSF037714">
    <property type="entry name" value="TolR"/>
    <property type="match status" value="1"/>
</dbReference>
<evidence type="ECO:0000256" key="9">
    <source>
        <dbReference type="SAM" id="SignalP"/>
    </source>
</evidence>
<protein>
    <submittedName>
        <fullName evidence="11">MotA/TolQ/ExbB proton channel family protein</fullName>
    </submittedName>
</protein>
<dbReference type="InterPro" id="IPR050790">
    <property type="entry name" value="ExbB/TolQ_transport"/>
</dbReference>
<feature type="chain" id="PRO_5046898883" evidence="9">
    <location>
        <begin position="20"/>
        <end position="464"/>
    </location>
</feature>
<keyword evidence="3 8" id="KW-0812">Transmembrane</keyword>
<accession>A0ABS7X192</accession>
<proteinExistence type="inferred from homology"/>
<feature type="transmembrane region" description="Helical" evidence="8">
    <location>
        <begin position="274"/>
        <end position="297"/>
    </location>
</feature>
<dbReference type="PANTHER" id="PTHR30625:SF11">
    <property type="entry name" value="MOTA_TOLQ_EXBB PROTON CHANNEL DOMAIN-CONTAINING PROTEIN"/>
    <property type="match status" value="1"/>
</dbReference>
<keyword evidence="9" id="KW-0732">Signal</keyword>
<evidence type="ECO:0000256" key="8">
    <source>
        <dbReference type="SAM" id="Phobius"/>
    </source>
</evidence>
<gene>
    <name evidence="11" type="ORF">KGQ91_13415</name>
</gene>
<dbReference type="PANTHER" id="PTHR30625">
    <property type="entry name" value="PROTEIN TOLQ"/>
    <property type="match status" value="1"/>
</dbReference>
<evidence type="ECO:0000313" key="11">
    <source>
        <dbReference type="EMBL" id="MBZ9568670.1"/>
    </source>
</evidence>
<feature type="region of interest" description="Disordered" evidence="7">
    <location>
        <begin position="84"/>
        <end position="108"/>
    </location>
</feature>
<dbReference type="InterPro" id="IPR017270">
    <property type="entry name" value="MotA/TolQ/ExbB-rel"/>
</dbReference>